<evidence type="ECO:0008006" key="4">
    <source>
        <dbReference type="Google" id="ProtNLM"/>
    </source>
</evidence>
<gene>
    <name evidence="2" type="ORF">J2X01_002200</name>
</gene>
<evidence type="ECO:0000256" key="1">
    <source>
        <dbReference type="SAM" id="MobiDB-lite"/>
    </source>
</evidence>
<dbReference type="Proteomes" id="UP001252243">
    <property type="component" value="Unassembled WGS sequence"/>
</dbReference>
<dbReference type="EMBL" id="JAVDVQ010000008">
    <property type="protein sequence ID" value="MDR7082910.1"/>
    <property type="molecule type" value="Genomic_DNA"/>
</dbReference>
<name>A0ABU1UCP7_9MICC</name>
<proteinExistence type="predicted"/>
<dbReference type="RefSeq" id="WP_310056758.1">
    <property type="nucleotide sequence ID" value="NZ_JAVDVQ010000008.1"/>
</dbReference>
<evidence type="ECO:0000313" key="3">
    <source>
        <dbReference type="Proteomes" id="UP001252243"/>
    </source>
</evidence>
<protein>
    <recommendedName>
        <fullName evidence="4">Lipoprotein</fullName>
    </recommendedName>
</protein>
<feature type="region of interest" description="Disordered" evidence="1">
    <location>
        <begin position="39"/>
        <end position="80"/>
    </location>
</feature>
<accession>A0ABU1UCP7</accession>
<evidence type="ECO:0000313" key="2">
    <source>
        <dbReference type="EMBL" id="MDR7082910.1"/>
    </source>
</evidence>
<organism evidence="2 3">
    <name type="scientific">Arthrobacter ginsengisoli</name>
    <dbReference type="NCBI Taxonomy" id="1356565"/>
    <lineage>
        <taxon>Bacteria</taxon>
        <taxon>Bacillati</taxon>
        <taxon>Actinomycetota</taxon>
        <taxon>Actinomycetes</taxon>
        <taxon>Micrococcales</taxon>
        <taxon>Micrococcaceae</taxon>
        <taxon>Arthrobacter</taxon>
    </lineage>
</organism>
<feature type="compositionally biased region" description="Low complexity" evidence="1">
    <location>
        <begin position="44"/>
        <end position="77"/>
    </location>
</feature>
<keyword evidence="3" id="KW-1185">Reference proteome</keyword>
<sequence>MTGTDTLLRTMARGIRAAAAVALTAAALSGCSGDNQGAPAWTAGSGPNPNGGVPSAEPSAGSTAPAAIPPSAGSGTPEPGSTVAVWKVFTDPGKTISFELPQEWIAQSVTPDQGTMAGALKIEVKDAQGGYLATLQTGLPPRPAAACTDDAAKPYTVVSSVPVALPHRGGDGTIEPHVVFRVIQGYRYFGSYGITNIVGGTAGTACALQNVVRGPEGMGDYSFADLTELKALAPDQKVAPAKAFDTLDQAASYVNEGSEFANIQRMLMSLKIKN</sequence>
<comment type="caution">
    <text evidence="2">The sequence shown here is derived from an EMBL/GenBank/DDBJ whole genome shotgun (WGS) entry which is preliminary data.</text>
</comment>
<reference evidence="2 3" key="1">
    <citation type="submission" date="2023-07" db="EMBL/GenBank/DDBJ databases">
        <title>Sorghum-associated microbial communities from plants grown in Nebraska, USA.</title>
        <authorList>
            <person name="Schachtman D."/>
        </authorList>
    </citation>
    <scope>NUCLEOTIDE SEQUENCE [LARGE SCALE GENOMIC DNA]</scope>
    <source>
        <strain evidence="2 3">BE167</strain>
    </source>
</reference>